<organism evidence="1 2">
    <name type="scientific">Stichopus japonicus</name>
    <name type="common">Sea cucumber</name>
    <dbReference type="NCBI Taxonomy" id="307972"/>
    <lineage>
        <taxon>Eukaryota</taxon>
        <taxon>Metazoa</taxon>
        <taxon>Echinodermata</taxon>
        <taxon>Eleutherozoa</taxon>
        <taxon>Echinozoa</taxon>
        <taxon>Holothuroidea</taxon>
        <taxon>Aspidochirotacea</taxon>
        <taxon>Aspidochirotida</taxon>
        <taxon>Stichopodidae</taxon>
        <taxon>Apostichopus</taxon>
    </lineage>
</organism>
<gene>
    <name evidence="1" type="ORF">BSL78_26999</name>
</gene>
<reference evidence="1 2" key="1">
    <citation type="journal article" date="2017" name="PLoS Biol.">
        <title>The sea cucumber genome provides insights into morphological evolution and visceral regeneration.</title>
        <authorList>
            <person name="Zhang X."/>
            <person name="Sun L."/>
            <person name="Yuan J."/>
            <person name="Sun Y."/>
            <person name="Gao Y."/>
            <person name="Zhang L."/>
            <person name="Li S."/>
            <person name="Dai H."/>
            <person name="Hamel J.F."/>
            <person name="Liu C."/>
            <person name="Yu Y."/>
            <person name="Liu S."/>
            <person name="Lin W."/>
            <person name="Guo K."/>
            <person name="Jin S."/>
            <person name="Xu P."/>
            <person name="Storey K.B."/>
            <person name="Huan P."/>
            <person name="Zhang T."/>
            <person name="Zhou Y."/>
            <person name="Zhang J."/>
            <person name="Lin C."/>
            <person name="Li X."/>
            <person name="Xing L."/>
            <person name="Huo D."/>
            <person name="Sun M."/>
            <person name="Wang L."/>
            <person name="Mercier A."/>
            <person name="Li F."/>
            <person name="Yang H."/>
            <person name="Xiang J."/>
        </authorList>
    </citation>
    <scope>NUCLEOTIDE SEQUENCE [LARGE SCALE GENOMIC DNA]</scope>
    <source>
        <strain evidence="1">Shaxun</strain>
        <tissue evidence="1">Muscle</tissue>
    </source>
</reference>
<protein>
    <submittedName>
        <fullName evidence="1">Uncharacterized protein</fullName>
    </submittedName>
</protein>
<sequence>MMENVRYIHNRIIEAIITVKTHKRVLSVKRNSANDWLNTIGPKRLPINMRPLFYFLVVCLQAAEGLQEQDYIFSFLYNYGSSNYGLELYIASTSTNRQTVGNIFLPRSDVTIPFNIEPMSGELIQLPWAAQPSRSSYQSSTVYVQADQHIYIYGFSSDYGSSESFYPYL</sequence>
<proteinExistence type="predicted"/>
<dbReference type="AlphaFoldDB" id="A0A2G8JKB9"/>
<dbReference type="EMBL" id="MRZV01001728">
    <property type="protein sequence ID" value="PIK36170.1"/>
    <property type="molecule type" value="Genomic_DNA"/>
</dbReference>
<evidence type="ECO:0000313" key="1">
    <source>
        <dbReference type="EMBL" id="PIK36170.1"/>
    </source>
</evidence>
<name>A0A2G8JKB9_STIJA</name>
<accession>A0A2G8JKB9</accession>
<dbReference type="Proteomes" id="UP000230750">
    <property type="component" value="Unassembled WGS sequence"/>
</dbReference>
<evidence type="ECO:0000313" key="2">
    <source>
        <dbReference type="Proteomes" id="UP000230750"/>
    </source>
</evidence>
<comment type="caution">
    <text evidence="1">The sequence shown here is derived from an EMBL/GenBank/DDBJ whole genome shotgun (WGS) entry which is preliminary data.</text>
</comment>
<keyword evidence="2" id="KW-1185">Reference proteome</keyword>